<reference evidence="1 2" key="1">
    <citation type="submission" date="2020-08" db="EMBL/GenBank/DDBJ databases">
        <title>Functional genomics of gut bacteria from endangered species of beetles.</title>
        <authorList>
            <person name="Carlos-Shanley C."/>
        </authorList>
    </citation>
    <scope>NUCLEOTIDE SEQUENCE [LARGE SCALE GENOMIC DNA]</scope>
    <source>
        <strain evidence="1 2">S00202</strain>
    </source>
</reference>
<accession>A0A7X0BRB0</accession>
<dbReference type="Pfam" id="PF06035">
    <property type="entry name" value="Peptidase_C93"/>
    <property type="match status" value="1"/>
</dbReference>
<dbReference type="Proteomes" id="UP000557193">
    <property type="component" value="Unassembled WGS sequence"/>
</dbReference>
<sequence>MTAPHHTSKTAQRLRHWLPLAVAIACALPNGSELAHADYGQTDLEQSIAAGRLDSWHNLIEHGRQLDESQKLQQVNRFINRALSYASDQQVWQSKDYWATPSEALSRGQGDCEDYAIAKFFGLTQMGIPSERLRLTYVKDLKHNQAHMVLAYYAPGASQPQLLDSLQDSIEPASARRDLLPVYAFNDQGIYLASSPQRKAKSDSSQIAFWSEVRERALSDGSLREIAHSPAG</sequence>
<gene>
    <name evidence="1" type="ORF">HNP49_001611</name>
</gene>
<dbReference type="SUPFAM" id="SSF54001">
    <property type="entry name" value="Cysteine proteinases"/>
    <property type="match status" value="1"/>
</dbReference>
<organism evidence="1 2">
    <name type="scientific">Pseudomonas fluvialis</name>
    <dbReference type="NCBI Taxonomy" id="1793966"/>
    <lineage>
        <taxon>Bacteria</taxon>
        <taxon>Pseudomonadati</taxon>
        <taxon>Pseudomonadota</taxon>
        <taxon>Gammaproteobacteria</taxon>
        <taxon>Pseudomonadales</taxon>
        <taxon>Pseudomonadaceae</taxon>
        <taxon>Pseudomonas</taxon>
    </lineage>
</organism>
<name>A0A7X0BRB0_9PSED</name>
<proteinExistence type="predicted"/>
<keyword evidence="2" id="KW-1185">Reference proteome</keyword>
<dbReference type="EMBL" id="JACHLL010000002">
    <property type="protein sequence ID" value="MBB6341454.1"/>
    <property type="molecule type" value="Genomic_DNA"/>
</dbReference>
<dbReference type="PANTHER" id="PTHR39327:SF1">
    <property type="entry name" value="BLR5470 PROTEIN"/>
    <property type="match status" value="1"/>
</dbReference>
<dbReference type="InterPro" id="IPR038765">
    <property type="entry name" value="Papain-like_cys_pep_sf"/>
</dbReference>
<dbReference type="PANTHER" id="PTHR39327">
    <property type="match status" value="1"/>
</dbReference>
<evidence type="ECO:0000313" key="2">
    <source>
        <dbReference type="Proteomes" id="UP000557193"/>
    </source>
</evidence>
<dbReference type="Gene3D" id="3.10.620.30">
    <property type="match status" value="1"/>
</dbReference>
<evidence type="ECO:0000313" key="1">
    <source>
        <dbReference type="EMBL" id="MBB6341454.1"/>
    </source>
</evidence>
<comment type="caution">
    <text evidence="1">The sequence shown here is derived from an EMBL/GenBank/DDBJ whole genome shotgun (WGS) entry which is preliminary data.</text>
</comment>
<dbReference type="RefSeq" id="WP_184682190.1">
    <property type="nucleotide sequence ID" value="NZ_JACHLL010000002.1"/>
</dbReference>
<dbReference type="AlphaFoldDB" id="A0A7X0BRB0"/>
<protein>
    <submittedName>
        <fullName evidence="1">Putative transglutaminase-like cysteine proteinase</fullName>
    </submittedName>
</protein>
<dbReference type="InterPro" id="IPR010319">
    <property type="entry name" value="Transglutaminase-like_Cys_pept"/>
</dbReference>